<keyword evidence="6 14" id="KW-0812">Transmembrane</keyword>
<evidence type="ECO:0000256" key="7">
    <source>
        <dbReference type="ARBA" id="ARBA00022741"/>
    </source>
</evidence>
<evidence type="ECO:0000256" key="4">
    <source>
        <dbReference type="ARBA" id="ARBA00022527"/>
    </source>
</evidence>
<dbReference type="PROSITE" id="PS00107">
    <property type="entry name" value="PROTEIN_KINASE_ATP"/>
    <property type="match status" value="1"/>
</dbReference>
<dbReference type="SMART" id="SM00220">
    <property type="entry name" value="S_TKc"/>
    <property type="match status" value="1"/>
</dbReference>
<dbReference type="AlphaFoldDB" id="A0A0Q2XIH9"/>
<comment type="subcellular location">
    <subcellularLocation>
        <location evidence="1">Cell membrane</location>
        <topology evidence="1">Single-pass membrane protein</topology>
    </subcellularLocation>
</comment>
<dbReference type="Proteomes" id="UP000051677">
    <property type="component" value="Unassembled WGS sequence"/>
</dbReference>
<dbReference type="PROSITE" id="PS50011">
    <property type="entry name" value="PROTEIN_KINASE_DOM"/>
    <property type="match status" value="1"/>
</dbReference>
<dbReference type="RefSeq" id="WP_055576209.1">
    <property type="nucleotide sequence ID" value="NZ_LKTM01000002.1"/>
</dbReference>
<feature type="transmembrane region" description="Helical" evidence="14">
    <location>
        <begin position="328"/>
        <end position="348"/>
    </location>
</feature>
<name>A0A0Q2XIH9_MYCGO</name>
<dbReference type="Gene3D" id="1.10.510.10">
    <property type="entry name" value="Transferase(Phosphotransferase) domain 1"/>
    <property type="match status" value="1"/>
</dbReference>
<dbReference type="SUPFAM" id="SSF56112">
    <property type="entry name" value="Protein kinase-like (PK-like)"/>
    <property type="match status" value="1"/>
</dbReference>
<evidence type="ECO:0000256" key="9">
    <source>
        <dbReference type="ARBA" id="ARBA00022840"/>
    </source>
</evidence>
<gene>
    <name evidence="16" type="ORF">AO501_29520</name>
</gene>
<evidence type="ECO:0000256" key="14">
    <source>
        <dbReference type="SAM" id="Phobius"/>
    </source>
</evidence>
<evidence type="ECO:0000256" key="1">
    <source>
        <dbReference type="ARBA" id="ARBA00004162"/>
    </source>
</evidence>
<dbReference type="PANTHER" id="PTHR43289:SF6">
    <property type="entry name" value="SERINE_THREONINE-PROTEIN KINASE NEKL-3"/>
    <property type="match status" value="1"/>
</dbReference>
<dbReference type="FunFam" id="3.30.200.20:FF:000348">
    <property type="entry name" value="Serine/threonine protein kinase"/>
    <property type="match status" value="1"/>
</dbReference>
<dbReference type="GO" id="GO:0005524">
    <property type="term" value="F:ATP binding"/>
    <property type="evidence" value="ECO:0007669"/>
    <property type="project" value="UniProtKB-UniRule"/>
</dbReference>
<evidence type="ECO:0000313" key="17">
    <source>
        <dbReference type="Proteomes" id="UP000051677"/>
    </source>
</evidence>
<dbReference type="InterPro" id="IPR011009">
    <property type="entry name" value="Kinase-like_dom_sf"/>
</dbReference>
<evidence type="ECO:0000256" key="8">
    <source>
        <dbReference type="ARBA" id="ARBA00022777"/>
    </source>
</evidence>
<accession>A0A0Q2XIH9</accession>
<dbReference type="FunFam" id="1.10.510.10:FF:000021">
    <property type="entry name" value="Serine/threonine protein kinase"/>
    <property type="match status" value="1"/>
</dbReference>
<keyword evidence="7 12" id="KW-0547">Nucleotide-binding</keyword>
<proteinExistence type="predicted"/>
<dbReference type="Gene3D" id="2.120.10.30">
    <property type="entry name" value="TolB, C-terminal domain"/>
    <property type="match status" value="1"/>
</dbReference>
<keyword evidence="5" id="KW-0808">Transferase</keyword>
<keyword evidence="11 14" id="KW-0472">Membrane</keyword>
<feature type="binding site" evidence="12">
    <location>
        <position position="51"/>
    </location>
    <ligand>
        <name>ATP</name>
        <dbReference type="ChEBI" id="CHEBI:30616"/>
    </ligand>
</feature>
<feature type="domain" description="Protein kinase" evidence="15">
    <location>
        <begin position="22"/>
        <end position="283"/>
    </location>
</feature>
<evidence type="ECO:0000256" key="2">
    <source>
        <dbReference type="ARBA" id="ARBA00012513"/>
    </source>
</evidence>
<feature type="region of interest" description="Disordered" evidence="13">
    <location>
        <begin position="348"/>
        <end position="378"/>
    </location>
</feature>
<evidence type="ECO:0000259" key="15">
    <source>
        <dbReference type="PROSITE" id="PS50011"/>
    </source>
</evidence>
<dbReference type="PROSITE" id="PS00108">
    <property type="entry name" value="PROTEIN_KINASE_ST"/>
    <property type="match status" value="1"/>
</dbReference>
<evidence type="ECO:0000256" key="10">
    <source>
        <dbReference type="ARBA" id="ARBA00022989"/>
    </source>
</evidence>
<dbReference type="GO" id="GO:0004674">
    <property type="term" value="F:protein serine/threonine kinase activity"/>
    <property type="evidence" value="ECO:0007669"/>
    <property type="project" value="UniProtKB-KW"/>
</dbReference>
<keyword evidence="3" id="KW-1003">Cell membrane</keyword>
<dbReference type="GO" id="GO:0080090">
    <property type="term" value="P:regulation of primary metabolic process"/>
    <property type="evidence" value="ECO:0007669"/>
    <property type="project" value="UniProtKB-ARBA"/>
</dbReference>
<dbReference type="InterPro" id="IPR017441">
    <property type="entry name" value="Protein_kinase_ATP_BS"/>
</dbReference>
<dbReference type="STRING" id="1778.A9W97_30020"/>
<dbReference type="GO" id="GO:0005886">
    <property type="term" value="C:plasma membrane"/>
    <property type="evidence" value="ECO:0007669"/>
    <property type="project" value="UniProtKB-SubCell"/>
</dbReference>
<dbReference type="Pfam" id="PF00069">
    <property type="entry name" value="Pkinase"/>
    <property type="match status" value="1"/>
</dbReference>
<dbReference type="SUPFAM" id="SSF101898">
    <property type="entry name" value="NHL repeat"/>
    <property type="match status" value="1"/>
</dbReference>
<feature type="compositionally biased region" description="Polar residues" evidence="13">
    <location>
        <begin position="350"/>
        <end position="360"/>
    </location>
</feature>
<keyword evidence="4" id="KW-0723">Serine/threonine-protein kinase</keyword>
<evidence type="ECO:0000256" key="12">
    <source>
        <dbReference type="PROSITE-ProRule" id="PRU10141"/>
    </source>
</evidence>
<dbReference type="PANTHER" id="PTHR43289">
    <property type="entry name" value="MITOGEN-ACTIVATED PROTEIN KINASE KINASE KINASE 20-RELATED"/>
    <property type="match status" value="1"/>
</dbReference>
<organism evidence="16 17">
    <name type="scientific">Mycobacterium gordonae</name>
    <dbReference type="NCBI Taxonomy" id="1778"/>
    <lineage>
        <taxon>Bacteria</taxon>
        <taxon>Bacillati</taxon>
        <taxon>Actinomycetota</taxon>
        <taxon>Actinomycetes</taxon>
        <taxon>Mycobacteriales</taxon>
        <taxon>Mycobacteriaceae</taxon>
        <taxon>Mycobacterium</taxon>
    </lineage>
</organism>
<dbReference type="EC" id="2.7.11.1" evidence="2"/>
<dbReference type="CDD" id="cd14014">
    <property type="entry name" value="STKc_PknB_like"/>
    <property type="match status" value="1"/>
</dbReference>
<evidence type="ECO:0000256" key="6">
    <source>
        <dbReference type="ARBA" id="ARBA00022692"/>
    </source>
</evidence>
<dbReference type="Gene3D" id="3.30.200.20">
    <property type="entry name" value="Phosphorylase Kinase, domain 1"/>
    <property type="match status" value="1"/>
</dbReference>
<dbReference type="OrthoDB" id="9762169at2"/>
<reference evidence="16 17" key="1">
    <citation type="submission" date="2015-10" db="EMBL/GenBank/DDBJ databases">
        <title>Mycobacterium gordonae draft genome assembly.</title>
        <authorList>
            <person name="Ustinova V."/>
            <person name="Smirnova T."/>
            <person name="Blagodatskikh K."/>
            <person name="Varlamov D."/>
            <person name="Larionova E."/>
            <person name="Chernousova L."/>
        </authorList>
    </citation>
    <scope>NUCLEOTIDE SEQUENCE [LARGE SCALE GENOMIC DNA]</scope>
    <source>
        <strain evidence="16 17">CTRI 14-8773</strain>
    </source>
</reference>
<evidence type="ECO:0000256" key="5">
    <source>
        <dbReference type="ARBA" id="ARBA00022679"/>
    </source>
</evidence>
<dbReference type="InterPro" id="IPR000719">
    <property type="entry name" value="Prot_kinase_dom"/>
</dbReference>
<comment type="caution">
    <text evidence="16">The sequence shown here is derived from an EMBL/GenBank/DDBJ whole genome shotgun (WGS) entry which is preliminary data.</text>
</comment>
<feature type="compositionally biased region" description="Low complexity" evidence="13">
    <location>
        <begin position="361"/>
        <end position="378"/>
    </location>
</feature>
<sequence>MTDDPTIRHSSRSRVGTRFGPYLLRRLLGTGGFGEVYEAEDTVMHRVVALKLLSSSYSHNPAFRERLFREARTAGRLHDPHVVPIHGCGEIDGQLYIDMRLIDGTDLQSTLERDGALGPARSVNIVRQIAAALDAAHAETVIHRDVKPANILLGKDDFACLVDFGLANAATDTKLTSEGTTIGSFAYLAPERLASGEVTPGADIYALACVLHECLTGASPFENRTEIPALVAAHLTSPPPRPSQQRPGIPVGFDEVIARGMAKEPERRYRSAGELGAAAQRALGTPVPNPSWTPQAAPPTQPWSPPAPTATPTLQRPPPVRRKSGRRVALIVAAMGAVAVITAVGVAVSGTPNSSQPSRSTTTGPATPTAPIANAAPPLNATPLTTIGYGDLSGVTVDGAGNVFVVDTGGKKVFKLAANSNAPTEIPIRGLTKPKAVAVDSTGNLYITDWSTPGTGQVWKLPPGATSPVELPFGAILPSGLTVDGAGNVYVTARDQVLRLAVDAPAPTVLPFGAGLFESVALDGAGNVYGLQMGRVLKLAPGATSPTQLPFSQLGRAQGIAVDAKSTVYVIDNSDNLGKLLKLPAGAMTSTTPTVPENQSFGGIAVDAAGAVYLTENNRLLNVGAG</sequence>
<evidence type="ECO:0000256" key="11">
    <source>
        <dbReference type="ARBA" id="ARBA00023136"/>
    </source>
</evidence>
<keyword evidence="9 12" id="KW-0067">ATP-binding</keyword>
<evidence type="ECO:0000256" key="13">
    <source>
        <dbReference type="SAM" id="MobiDB-lite"/>
    </source>
</evidence>
<keyword evidence="10 14" id="KW-1133">Transmembrane helix</keyword>
<feature type="region of interest" description="Disordered" evidence="13">
    <location>
        <begin position="283"/>
        <end position="322"/>
    </location>
</feature>
<dbReference type="InterPro" id="IPR011042">
    <property type="entry name" value="6-blade_b-propeller_TolB-like"/>
</dbReference>
<protein>
    <recommendedName>
        <fullName evidence="2">non-specific serine/threonine protein kinase</fullName>
        <ecNumber evidence="2">2.7.11.1</ecNumber>
    </recommendedName>
</protein>
<evidence type="ECO:0000313" key="16">
    <source>
        <dbReference type="EMBL" id="KQH80948.1"/>
    </source>
</evidence>
<feature type="compositionally biased region" description="Pro residues" evidence="13">
    <location>
        <begin position="287"/>
        <end position="309"/>
    </location>
</feature>
<keyword evidence="8" id="KW-0418">Kinase</keyword>
<evidence type="ECO:0000256" key="3">
    <source>
        <dbReference type="ARBA" id="ARBA00022475"/>
    </source>
</evidence>
<dbReference type="EMBL" id="LKTM01000002">
    <property type="protein sequence ID" value="KQH80948.1"/>
    <property type="molecule type" value="Genomic_DNA"/>
</dbReference>
<dbReference type="InterPro" id="IPR008271">
    <property type="entry name" value="Ser/Thr_kinase_AS"/>
</dbReference>